<dbReference type="PANTHER" id="PTHR11629">
    <property type="entry name" value="VACUOLAR PROTON ATPASES"/>
    <property type="match status" value="1"/>
</dbReference>
<evidence type="ECO:0000259" key="9">
    <source>
        <dbReference type="Pfam" id="PF18274"/>
    </source>
</evidence>
<feature type="transmembrane region" description="Helical" evidence="8">
    <location>
        <begin position="506"/>
        <end position="527"/>
    </location>
</feature>
<reference evidence="11 12" key="1">
    <citation type="submission" date="2018-08" db="EMBL/GenBank/DDBJ databases">
        <title>Meiothermus terrae DSM 26712 genome sequencing project.</title>
        <authorList>
            <person name="Da Costa M.S."/>
            <person name="Albuquerque L."/>
            <person name="Raposo P."/>
            <person name="Froufe H.J.C."/>
            <person name="Barroso C.S."/>
            <person name="Egas C."/>
        </authorList>
    </citation>
    <scope>NUCLEOTIDE SEQUENCE [LARGE SCALE GENOMIC DNA]</scope>
    <source>
        <strain evidence="11 12">DSM 26712</strain>
    </source>
</reference>
<evidence type="ECO:0000256" key="5">
    <source>
        <dbReference type="ARBA" id="ARBA00022989"/>
    </source>
</evidence>
<feature type="transmembrane region" description="Helical" evidence="8">
    <location>
        <begin position="573"/>
        <end position="593"/>
    </location>
</feature>
<comment type="subcellular location">
    <subcellularLocation>
        <location evidence="1">Membrane</location>
        <topology evidence="1">Multi-pass membrane protein</topology>
    </subcellularLocation>
</comment>
<dbReference type="EMBL" id="QXDL01000022">
    <property type="protein sequence ID" value="RIH89063.1"/>
    <property type="molecule type" value="Genomic_DNA"/>
</dbReference>
<protein>
    <submittedName>
        <fullName evidence="11">ATPase 116kDa subunit family protein</fullName>
    </submittedName>
</protein>
<evidence type="ECO:0000256" key="6">
    <source>
        <dbReference type="ARBA" id="ARBA00023065"/>
    </source>
</evidence>
<keyword evidence="5 8" id="KW-1133">Transmembrane helix</keyword>
<dbReference type="InterPro" id="IPR002490">
    <property type="entry name" value="V-ATPase_116kDa_su"/>
</dbReference>
<gene>
    <name evidence="11" type="ORF">Mterra_00833</name>
</gene>
<keyword evidence="7 8" id="KW-0472">Membrane</keyword>
<keyword evidence="6" id="KW-0406">Ion transport</keyword>
<feature type="transmembrane region" description="Helical" evidence="8">
    <location>
        <begin position="605"/>
        <end position="628"/>
    </location>
</feature>
<feature type="transmembrane region" description="Helical" evidence="8">
    <location>
        <begin position="467"/>
        <end position="486"/>
    </location>
</feature>
<dbReference type="InterPro" id="IPR040574">
    <property type="entry name" value="V_ATPase_I_N"/>
</dbReference>
<dbReference type="PANTHER" id="PTHR11629:SF63">
    <property type="entry name" value="V-TYPE PROTON ATPASE SUBUNIT A"/>
    <property type="match status" value="1"/>
</dbReference>
<dbReference type="GO" id="GO:0051117">
    <property type="term" value="F:ATPase binding"/>
    <property type="evidence" value="ECO:0007669"/>
    <property type="project" value="TreeGrafter"/>
</dbReference>
<comment type="caution">
    <text evidence="11">The sequence shown here is derived from an EMBL/GenBank/DDBJ whole genome shotgun (WGS) entry which is preliminary data.</text>
</comment>
<dbReference type="GO" id="GO:0016471">
    <property type="term" value="C:vacuolar proton-transporting V-type ATPase complex"/>
    <property type="evidence" value="ECO:0007669"/>
    <property type="project" value="TreeGrafter"/>
</dbReference>
<feature type="domain" description="V-type ATP synthase subunit I N-terminal" evidence="10">
    <location>
        <begin position="113"/>
        <end position="201"/>
    </location>
</feature>
<accession>A0A399EZ73</accession>
<dbReference type="GO" id="GO:0033179">
    <property type="term" value="C:proton-transporting V-type ATPase, V0 domain"/>
    <property type="evidence" value="ECO:0007669"/>
    <property type="project" value="InterPro"/>
</dbReference>
<dbReference type="OrthoDB" id="9803814at2"/>
<evidence type="ECO:0000256" key="8">
    <source>
        <dbReference type="SAM" id="Phobius"/>
    </source>
</evidence>
<keyword evidence="3" id="KW-0813">Transport</keyword>
<dbReference type="Gene3D" id="3.30.70.2750">
    <property type="match status" value="1"/>
</dbReference>
<feature type="transmembrane region" description="Helical" evidence="8">
    <location>
        <begin position="350"/>
        <end position="374"/>
    </location>
</feature>
<sequence>MEKLVVAGPRRLARSLLAELQHAGVVHIDPLRPAELGEFRLTPQEESELKRWEAIASGADRTLAVLGAVPAANTAFSGSLEEAEAQVKPWVERADVLGRERGALEEELQTIQLFGAAAQALAGLTHGIDQSPRFGVIPFLVGKAEELGPVRAALEAALQDRFLLDSAPMDKQVAAVVVVKRQELEAARSALSRLGLAELRFPGAYASLPLTQVARRMREREKIAPEELAGVREEIAKLGRESLAPLQALLTRARDEVLRYKTATDLAAGKYGMALMGWVPQDAKPKVEEALSKLRDQIVYTFEPVDEHHEADQVPVTLKNPAWAKPFELLHGFLNTPKYGSYDPTLNIALFFPLFFGMVVGDIGMALFFGYLAWFFGSRARQGKGVLIPLVNALITPPVGRDISKLLTWMAVSAGVWGFLYGEFFGTLFERLKLPGLNGGTLFYPNDGEHHGIFPILLNRLDVAETSTLLIVVSLALGILQLFYAFGLRAYMGFKHHHASHMWEGIGYLAGLTGIVAFAYTFLTGVGAPITTFILIAGLAVFAVAMFQVARSLGAIMGYLVMPIELLGKGGQILSYIRIYAVGLAGAVLYKLANDAGFAMADQLGPIGIVIGFLVGAIMFVLITLITIMGHVLQPIRLLWIEFGNNYGFFDEVGRAYRPFKSVRDQ</sequence>
<feature type="domain" description="Vacuolar ATPase subunit I N-terminal proximal lobe" evidence="9">
    <location>
        <begin position="1"/>
        <end position="52"/>
    </location>
</feature>
<feature type="transmembrane region" description="Helical" evidence="8">
    <location>
        <begin position="533"/>
        <end position="561"/>
    </location>
</feature>
<dbReference type="Proteomes" id="UP000265715">
    <property type="component" value="Unassembled WGS sequence"/>
</dbReference>
<evidence type="ECO:0000256" key="4">
    <source>
        <dbReference type="ARBA" id="ARBA00022692"/>
    </source>
</evidence>
<comment type="similarity">
    <text evidence="2">Belongs to the V-ATPase 116 kDa subunit family.</text>
</comment>
<name>A0A399EZ73_9DEIN</name>
<keyword evidence="12" id="KW-1185">Reference proteome</keyword>
<dbReference type="GO" id="GO:0007035">
    <property type="term" value="P:vacuolar acidification"/>
    <property type="evidence" value="ECO:0007669"/>
    <property type="project" value="TreeGrafter"/>
</dbReference>
<dbReference type="Gene3D" id="3.30.70.2170">
    <property type="match status" value="1"/>
</dbReference>
<evidence type="ECO:0000313" key="11">
    <source>
        <dbReference type="EMBL" id="RIH89063.1"/>
    </source>
</evidence>
<evidence type="ECO:0000256" key="7">
    <source>
        <dbReference type="ARBA" id="ARBA00023136"/>
    </source>
</evidence>
<dbReference type="Gene3D" id="1.20.1460.20">
    <property type="match status" value="1"/>
</dbReference>
<organism evidence="11 12">
    <name type="scientific">Calidithermus terrae</name>
    <dbReference type="NCBI Taxonomy" id="1408545"/>
    <lineage>
        <taxon>Bacteria</taxon>
        <taxon>Thermotogati</taxon>
        <taxon>Deinococcota</taxon>
        <taxon>Deinococci</taxon>
        <taxon>Thermales</taxon>
        <taxon>Thermaceae</taxon>
        <taxon>Calidithermus</taxon>
    </lineage>
</organism>
<dbReference type="GO" id="GO:0046961">
    <property type="term" value="F:proton-transporting ATPase activity, rotational mechanism"/>
    <property type="evidence" value="ECO:0007669"/>
    <property type="project" value="InterPro"/>
</dbReference>
<evidence type="ECO:0000256" key="1">
    <source>
        <dbReference type="ARBA" id="ARBA00004141"/>
    </source>
</evidence>
<evidence type="ECO:0000259" key="10">
    <source>
        <dbReference type="Pfam" id="PF18670"/>
    </source>
</evidence>
<proteinExistence type="inferred from homology"/>
<dbReference type="InterPro" id="IPR041276">
    <property type="entry name" value="V_ATPase_prox"/>
</dbReference>
<keyword evidence="4 8" id="KW-0812">Transmembrane</keyword>
<evidence type="ECO:0000256" key="3">
    <source>
        <dbReference type="ARBA" id="ARBA00022448"/>
    </source>
</evidence>
<evidence type="ECO:0000313" key="12">
    <source>
        <dbReference type="Proteomes" id="UP000265715"/>
    </source>
</evidence>
<dbReference type="Pfam" id="PF18274">
    <property type="entry name" value="V_ATPase_prox"/>
    <property type="match status" value="1"/>
</dbReference>
<dbReference type="Pfam" id="PF18670">
    <property type="entry name" value="V_ATPase_I_N"/>
    <property type="match status" value="1"/>
</dbReference>
<dbReference type="RefSeq" id="WP_119314037.1">
    <property type="nucleotide sequence ID" value="NZ_QXDL01000022.1"/>
</dbReference>
<evidence type="ECO:0000256" key="2">
    <source>
        <dbReference type="ARBA" id="ARBA00009904"/>
    </source>
</evidence>
<dbReference type="AlphaFoldDB" id="A0A399EZ73"/>